<keyword evidence="3" id="KW-1185">Reference proteome</keyword>
<evidence type="ECO:0000313" key="3">
    <source>
        <dbReference type="Proteomes" id="UP000831113"/>
    </source>
</evidence>
<sequence length="242" mass="26335">MKTRKLMLSILLLGATMGVAQAQTESGKVLLNSTINYSRFNNESNTTGSVAYPTNVDNDYSGFNFNFSPKVGLFVADNLAVGLDLGGGTGSRQDNRTEYNNTDNTFLSYNIKQTSRQINLGPFVRYYKMLGEKAGLYGQLTGGYLRRLEKQRSEYVGNPSNDYSNETETRGGYASFSPGFVYFPSKKFGIDLAMGGFTYNKSKSETHYDSAGQGSSTNTGSSLAANFGIQYVSVGASLYLGN</sequence>
<protein>
    <recommendedName>
        <fullName evidence="4">Outer membrane protein beta-barrel domain-containing protein</fullName>
    </recommendedName>
</protein>
<keyword evidence="1" id="KW-0732">Signal</keyword>
<dbReference type="EMBL" id="CP094669">
    <property type="protein sequence ID" value="UOG74803.1"/>
    <property type="molecule type" value="Genomic_DNA"/>
</dbReference>
<organism evidence="2 3">
    <name type="scientific">Hymenobacter tibetensis</name>
    <dbReference type="NCBI Taxonomy" id="497967"/>
    <lineage>
        <taxon>Bacteria</taxon>
        <taxon>Pseudomonadati</taxon>
        <taxon>Bacteroidota</taxon>
        <taxon>Cytophagia</taxon>
        <taxon>Cytophagales</taxon>
        <taxon>Hymenobacteraceae</taxon>
        <taxon>Hymenobacter</taxon>
    </lineage>
</organism>
<dbReference type="Proteomes" id="UP000831113">
    <property type="component" value="Chromosome"/>
</dbReference>
<evidence type="ECO:0000313" key="2">
    <source>
        <dbReference type="EMBL" id="UOG74803.1"/>
    </source>
</evidence>
<proteinExistence type="predicted"/>
<evidence type="ECO:0008006" key="4">
    <source>
        <dbReference type="Google" id="ProtNLM"/>
    </source>
</evidence>
<dbReference type="RefSeq" id="WP_243798416.1">
    <property type="nucleotide sequence ID" value="NZ_CP094669.1"/>
</dbReference>
<gene>
    <name evidence="2" type="ORF">MTX78_22145</name>
</gene>
<feature type="chain" id="PRO_5046918565" description="Outer membrane protein beta-barrel domain-containing protein" evidence="1">
    <location>
        <begin position="23"/>
        <end position="242"/>
    </location>
</feature>
<reference evidence="2 3" key="1">
    <citation type="submission" date="2022-03" db="EMBL/GenBank/DDBJ databases">
        <title>Hymenobactersp. isolated from the air.</title>
        <authorList>
            <person name="Won M."/>
            <person name="Kwon S.-W."/>
        </authorList>
    </citation>
    <scope>NUCLEOTIDE SEQUENCE [LARGE SCALE GENOMIC DNA]</scope>
    <source>
        <strain evidence="2 3">KACC 21982</strain>
    </source>
</reference>
<accession>A0ABY4CXC0</accession>
<name>A0ABY4CXC0_9BACT</name>
<feature type="signal peptide" evidence="1">
    <location>
        <begin position="1"/>
        <end position="22"/>
    </location>
</feature>
<evidence type="ECO:0000256" key="1">
    <source>
        <dbReference type="SAM" id="SignalP"/>
    </source>
</evidence>